<dbReference type="EMBL" id="BBXV01000023">
    <property type="protein sequence ID" value="GAQ18041.1"/>
    <property type="molecule type" value="Genomic_DNA"/>
</dbReference>
<dbReference type="Proteomes" id="UP000052946">
    <property type="component" value="Unassembled WGS sequence"/>
</dbReference>
<dbReference type="AlphaFoldDB" id="A0A0U9H8D5"/>
<organism evidence="1 2">
    <name type="scientific">Oceanobacillus picturae</name>
    <dbReference type="NCBI Taxonomy" id="171693"/>
    <lineage>
        <taxon>Bacteria</taxon>
        <taxon>Bacillati</taxon>
        <taxon>Bacillota</taxon>
        <taxon>Bacilli</taxon>
        <taxon>Bacillales</taxon>
        <taxon>Bacillaceae</taxon>
        <taxon>Oceanobacillus</taxon>
    </lineage>
</organism>
<sequence>MLSEKIQKICEKMMNGKPAMLVELSPLIDEAKQLENGILSRESLEAETEIAEEEWILMEMAESEMDTYK</sequence>
<evidence type="ECO:0000313" key="1">
    <source>
        <dbReference type="EMBL" id="GAQ18041.1"/>
    </source>
</evidence>
<gene>
    <name evidence="1" type="ORF">OPHB3_1980</name>
</gene>
<protein>
    <submittedName>
        <fullName evidence="1">DNA polymerase III</fullName>
    </submittedName>
</protein>
<accession>A0A0U9H8D5</accession>
<reference evidence="1 2" key="2">
    <citation type="journal article" date="2016" name="Genome Announc.">
        <title>Draft Genome Sequence of Oceanobacillus picturae Heshi-B3, Isolated from Fermented Rice Bran in a Traditional Japanese Seafood Dish.</title>
        <authorList>
            <person name="Akuzawa S."/>
            <person name="Nagaoka J."/>
            <person name="Kanekatsu M."/>
            <person name="Kanesaki Y."/>
            <person name="Suzuki T."/>
        </authorList>
    </citation>
    <scope>NUCLEOTIDE SEQUENCE [LARGE SCALE GENOMIC DNA]</scope>
    <source>
        <strain evidence="1 2">Heshi-B3</strain>
    </source>
</reference>
<name>A0A0U9H8D5_9BACI</name>
<reference evidence="2" key="1">
    <citation type="submission" date="2015-07" db="EMBL/GenBank/DDBJ databases">
        <title>Draft Genome Sequence of Oceanobacillus picturae Heshi-B3 that Was Isolated from Fermented Rice Bran with Aging Salted Mackerel, Which Was Named Heshiko as Traditional Fermented Seafood in Japan.</title>
        <authorList>
            <person name="Akuzawa S."/>
            <person name="Nakagawa J."/>
            <person name="Kanekatsu T."/>
            <person name="Kanesaki Y."/>
            <person name="Suzuki T."/>
        </authorList>
    </citation>
    <scope>NUCLEOTIDE SEQUENCE [LARGE SCALE GENOMIC DNA]</scope>
    <source>
        <strain evidence="2">Heshi-B3</strain>
    </source>
</reference>
<comment type="caution">
    <text evidence="1">The sequence shown here is derived from an EMBL/GenBank/DDBJ whole genome shotgun (WGS) entry which is preliminary data.</text>
</comment>
<proteinExistence type="predicted"/>
<dbReference type="RefSeq" id="WP_193751986.1">
    <property type="nucleotide sequence ID" value="NZ_BBXV01000023.1"/>
</dbReference>
<evidence type="ECO:0000313" key="2">
    <source>
        <dbReference type="Proteomes" id="UP000052946"/>
    </source>
</evidence>